<comment type="subcellular location">
    <subcellularLocation>
        <location evidence="1">Nucleus</location>
    </subcellularLocation>
</comment>
<dbReference type="Proteomes" id="UP000030755">
    <property type="component" value="Unassembled WGS sequence"/>
</dbReference>
<accession>A0A075B372</accession>
<keyword evidence="6" id="KW-0378">Hydrolase</keyword>
<dbReference type="Gene3D" id="1.10.472.80">
    <property type="entry name" value="Ypt/Rab-GAP domain of gyp1p, domain 3"/>
    <property type="match status" value="1"/>
</dbReference>
<keyword evidence="11" id="KW-0347">Helicase</keyword>
<dbReference type="Gene3D" id="1.10.8.270">
    <property type="entry name" value="putative rabgap domain of human tbc1 domain family member 14 like domains"/>
    <property type="match status" value="1"/>
</dbReference>
<evidence type="ECO:0000256" key="8">
    <source>
        <dbReference type="ARBA" id="ARBA00023204"/>
    </source>
</evidence>
<dbReference type="GO" id="GO:0004386">
    <property type="term" value="F:helicase activity"/>
    <property type="evidence" value="ECO:0007669"/>
    <property type="project" value="UniProtKB-KW"/>
</dbReference>
<dbReference type="OrthoDB" id="361020at2759"/>
<protein>
    <submittedName>
        <fullName evidence="11">DNA repair nuclease, XPF-type/Helicase domain-containing protein</fullName>
    </submittedName>
</protein>
<proteinExistence type="inferred from homology"/>
<gene>
    <name evidence="11" type="ORF">O9G_001445</name>
</gene>
<evidence type="ECO:0000256" key="5">
    <source>
        <dbReference type="ARBA" id="ARBA00022763"/>
    </source>
</evidence>
<dbReference type="STRING" id="988480.A0A075B372"/>
<name>A0A075B372_ROZAC</name>
<dbReference type="SMART" id="SM00164">
    <property type="entry name" value="TBC"/>
    <property type="match status" value="1"/>
</dbReference>
<keyword evidence="7" id="KW-0238">DNA-binding</keyword>
<feature type="domain" description="Rab-GAP TBC" evidence="10">
    <location>
        <begin position="766"/>
        <end position="946"/>
    </location>
</feature>
<dbReference type="CDD" id="cd20078">
    <property type="entry name" value="XPF_nuclease_XPF_euk"/>
    <property type="match status" value="1"/>
</dbReference>
<keyword evidence="9" id="KW-0539">Nucleus</keyword>
<dbReference type="OMA" id="THILDIM"/>
<sequence>MDLLRLDFQKEIAIDISDNDALFVLAKGIGHDSIISTLLKAFASPQVLVFLVHASSEQEQSFISIFKAQGWDLNNFKCVNSDLTSKARSQMYEKGGVFSITSRILVMDLLKEHIPIEKTTGMLILNAHTITDETLEAFAMRLYRQKNKNGFIKAVTEKAEGLTIGFARLEKTLKCLYLTDVKFYPRYEVRIAQQLEEKETELIEINIGMTDKMKDIQLALIEVMDKCIKELAKMHKELNIEEMNVENGYFKHFDAIIKRQLDPIWHTVGLRSKQLMSDLVDLRNLIHYLNSTDCVTFYSYLETILTSQKMNEMGTSWVYFDAANVVFELAKERIVEKSQGKLKLTLEKNPKWDVLNQVLDEIKQETANLDQQRILILTQDSKHCRQLKKLLVDGPNKLLREVIQENENLKSQLRPILDVGLIKEPLEKKRKRELRMPEMNNVDLVKLLVEEPIDYESSVQTEDKEFKIIDEPIIRIQTFSDIKFGSILNEFMPDFIILMEPHLETIRFIETFNATFKEHSLRIYLFSYEYSAEEQKYLTSVRREKDAFQRLIREKSVMAVGKEQDGKVQLIDDDDLTNVNTRIAGGKVEFEAHKKNIDIEPVTIEVGDYILTPKICVERKSIPDLISSLNTGRLYTQVEAMCRYYDHPIVLIEFDHQKAFSLQSQEFYSSEINSTSVSSKLALLILHFPKLRLIWSSGVYETVEIFMDLKKGQEQPDLNKVLLTGGDSSIENDESTNFLFKDILLTTPGVTIYNVRTILQSVKNLKDLSNKDLKSLKALIGDGPGEKECAYHHKIINDSHRTLKTCTDFKQKVSDTSITRVLNASVHLLEEVNKHDDYKFTYVQGMNVLLAPFIFEFGEAPSLFMFSKFIHIVCPTYVQPQLQGVHASIKLFDEIFKRCDEELYNYLKSKNISSQILAFAPLMTFSACLSPFDEVIKLWDYFMTYGFHLHIISFVCNIVKHREELLATKTPSNLLRANWPTVDASFLIKATSACAMTISGQFMNLLKSHMIDMKVCAEINNEC</sequence>
<keyword evidence="11" id="KW-0547">Nucleotide-binding</keyword>
<keyword evidence="4" id="KW-0255">Endonuclease</keyword>
<evidence type="ECO:0000256" key="3">
    <source>
        <dbReference type="ARBA" id="ARBA00022722"/>
    </source>
</evidence>
<dbReference type="Pfam" id="PF00566">
    <property type="entry name" value="RabGAP-TBC"/>
    <property type="match status" value="1"/>
</dbReference>
<dbReference type="SUPFAM" id="SSF52980">
    <property type="entry name" value="Restriction endonuclease-like"/>
    <property type="match status" value="1"/>
</dbReference>
<dbReference type="Gene3D" id="3.40.50.10130">
    <property type="match status" value="1"/>
</dbReference>
<organism evidence="11 12">
    <name type="scientific">Rozella allomycis (strain CSF55)</name>
    <dbReference type="NCBI Taxonomy" id="988480"/>
    <lineage>
        <taxon>Eukaryota</taxon>
        <taxon>Fungi</taxon>
        <taxon>Fungi incertae sedis</taxon>
        <taxon>Cryptomycota</taxon>
        <taxon>Cryptomycota incertae sedis</taxon>
        <taxon>Rozella</taxon>
    </lineage>
</organism>
<dbReference type="InterPro" id="IPR047520">
    <property type="entry name" value="XPF_nuclease"/>
</dbReference>
<dbReference type="EMBL" id="KE560384">
    <property type="protein sequence ID" value="EPZ37000.1"/>
    <property type="molecule type" value="Genomic_DNA"/>
</dbReference>
<keyword evidence="12" id="KW-1185">Reference proteome</keyword>
<dbReference type="FunFam" id="3.40.50.10130:FF:000002">
    <property type="entry name" value="DNA repair endonuclease XPF"/>
    <property type="match status" value="1"/>
</dbReference>
<dbReference type="InterPro" id="IPR006166">
    <property type="entry name" value="ERCC4_domain"/>
</dbReference>
<keyword evidence="3" id="KW-0540">Nuclease</keyword>
<dbReference type="GO" id="GO:1901255">
    <property type="term" value="P:nucleotide-excision repair involved in interstrand cross-link repair"/>
    <property type="evidence" value="ECO:0007669"/>
    <property type="project" value="TreeGrafter"/>
</dbReference>
<evidence type="ECO:0000313" key="12">
    <source>
        <dbReference type="Proteomes" id="UP000030755"/>
    </source>
</evidence>
<dbReference type="SUPFAM" id="SSF47923">
    <property type="entry name" value="Ypt/Rab-GAP domain of gyp1p"/>
    <property type="match status" value="2"/>
</dbReference>
<dbReference type="InterPro" id="IPR000195">
    <property type="entry name" value="Rab-GAP-TBC_dom"/>
</dbReference>
<evidence type="ECO:0000256" key="4">
    <source>
        <dbReference type="ARBA" id="ARBA00022759"/>
    </source>
</evidence>
<dbReference type="GO" id="GO:0000110">
    <property type="term" value="C:nucleotide-excision repair factor 1 complex"/>
    <property type="evidence" value="ECO:0007669"/>
    <property type="project" value="TreeGrafter"/>
</dbReference>
<dbReference type="PANTHER" id="PTHR10150">
    <property type="entry name" value="DNA REPAIR ENDONUCLEASE XPF"/>
    <property type="match status" value="1"/>
</dbReference>
<evidence type="ECO:0000256" key="9">
    <source>
        <dbReference type="ARBA" id="ARBA00023242"/>
    </source>
</evidence>
<dbReference type="SMART" id="SM00891">
    <property type="entry name" value="ERCC4"/>
    <property type="match status" value="1"/>
</dbReference>
<evidence type="ECO:0000256" key="1">
    <source>
        <dbReference type="ARBA" id="ARBA00004123"/>
    </source>
</evidence>
<evidence type="ECO:0000259" key="10">
    <source>
        <dbReference type="PROSITE" id="PS50086"/>
    </source>
</evidence>
<dbReference type="GO" id="GO:0003697">
    <property type="term" value="F:single-stranded DNA binding"/>
    <property type="evidence" value="ECO:0007669"/>
    <property type="project" value="TreeGrafter"/>
</dbReference>
<reference evidence="11 12" key="1">
    <citation type="journal article" date="2013" name="Curr. Biol.">
        <title>Shared signatures of parasitism and phylogenomics unite Cryptomycota and microsporidia.</title>
        <authorList>
            <person name="James T.Y."/>
            <person name="Pelin A."/>
            <person name="Bonen L."/>
            <person name="Ahrendt S."/>
            <person name="Sain D."/>
            <person name="Corradi N."/>
            <person name="Stajich J.E."/>
        </authorList>
    </citation>
    <scope>NUCLEOTIDE SEQUENCE [LARGE SCALE GENOMIC DNA]</scope>
    <source>
        <strain evidence="11 12">CSF55</strain>
    </source>
</reference>
<evidence type="ECO:0000256" key="7">
    <source>
        <dbReference type="ARBA" id="ARBA00023125"/>
    </source>
</evidence>
<keyword evidence="8" id="KW-0234">DNA repair</keyword>
<dbReference type="GO" id="GO:0003684">
    <property type="term" value="F:damaged DNA binding"/>
    <property type="evidence" value="ECO:0007669"/>
    <property type="project" value="TreeGrafter"/>
</dbReference>
<evidence type="ECO:0000256" key="6">
    <source>
        <dbReference type="ARBA" id="ARBA00022801"/>
    </source>
</evidence>
<dbReference type="InterPro" id="IPR011335">
    <property type="entry name" value="Restrct_endonuc-II-like"/>
</dbReference>
<dbReference type="GO" id="GO:0000712">
    <property type="term" value="P:resolution of meiotic recombination intermediates"/>
    <property type="evidence" value="ECO:0007669"/>
    <property type="project" value="TreeGrafter"/>
</dbReference>
<evidence type="ECO:0000313" key="11">
    <source>
        <dbReference type="EMBL" id="EPZ37000.1"/>
    </source>
</evidence>
<keyword evidence="11" id="KW-0067">ATP-binding</keyword>
<dbReference type="HOGENOM" id="CLU_002265_1_0_1"/>
<evidence type="ECO:0000256" key="2">
    <source>
        <dbReference type="ARBA" id="ARBA00010015"/>
    </source>
</evidence>
<comment type="similarity">
    <text evidence="2">Belongs to the XPF family.</text>
</comment>
<keyword evidence="5" id="KW-0227">DNA damage</keyword>
<dbReference type="InterPro" id="IPR035969">
    <property type="entry name" value="Rab-GAP_TBC_sf"/>
</dbReference>
<dbReference type="AlphaFoldDB" id="A0A075B372"/>
<dbReference type="Pfam" id="PF02732">
    <property type="entry name" value="ERCC4"/>
    <property type="match status" value="1"/>
</dbReference>
<dbReference type="PANTHER" id="PTHR10150:SF0">
    <property type="entry name" value="DNA REPAIR ENDONUCLEASE XPF"/>
    <property type="match status" value="1"/>
</dbReference>
<dbReference type="GO" id="GO:0000724">
    <property type="term" value="P:double-strand break repair via homologous recombination"/>
    <property type="evidence" value="ECO:0007669"/>
    <property type="project" value="TreeGrafter"/>
</dbReference>
<dbReference type="GO" id="GO:0000014">
    <property type="term" value="F:single-stranded DNA endodeoxyribonuclease activity"/>
    <property type="evidence" value="ECO:0007669"/>
    <property type="project" value="TreeGrafter"/>
</dbReference>
<dbReference type="PROSITE" id="PS50086">
    <property type="entry name" value="TBC_RABGAP"/>
    <property type="match status" value="1"/>
</dbReference>